<gene>
    <name evidence="2" type="ORF">RSOLAG22IIIB_12598</name>
</gene>
<evidence type="ECO:0008006" key="4">
    <source>
        <dbReference type="Google" id="ProtNLM"/>
    </source>
</evidence>
<feature type="signal peptide" evidence="1">
    <location>
        <begin position="1"/>
        <end position="24"/>
    </location>
</feature>
<feature type="chain" id="PRO_5005502884" description="Cyanovirin-N domain-containing protein" evidence="1">
    <location>
        <begin position="25"/>
        <end position="133"/>
    </location>
</feature>
<name>A0A0K6GF01_9AGAM</name>
<proteinExistence type="predicted"/>
<evidence type="ECO:0000256" key="1">
    <source>
        <dbReference type="SAM" id="SignalP"/>
    </source>
</evidence>
<evidence type="ECO:0000313" key="2">
    <source>
        <dbReference type="EMBL" id="CUA77203.1"/>
    </source>
</evidence>
<dbReference type="Proteomes" id="UP000044841">
    <property type="component" value="Unassembled WGS sequence"/>
</dbReference>
<keyword evidence="1" id="KW-0732">Signal</keyword>
<protein>
    <recommendedName>
        <fullName evidence="4">Cyanovirin-N domain-containing protein</fullName>
    </recommendedName>
</protein>
<dbReference type="AlphaFoldDB" id="A0A0K6GF01"/>
<evidence type="ECO:0000313" key="3">
    <source>
        <dbReference type="Proteomes" id="UP000044841"/>
    </source>
</evidence>
<dbReference type="EMBL" id="CYGV01001792">
    <property type="protein sequence ID" value="CUA77203.1"/>
    <property type="molecule type" value="Genomic_DNA"/>
</dbReference>
<keyword evidence="3" id="KW-1185">Reference proteome</keyword>
<accession>A0A0K6GF01</accession>
<sequence length="133" mass="14028">MFSIKSASLLLTAALGIQVNTVSAVCAGGQMAVGSTMWQMFTGPNQSYNTYSGFLMSNNCRVIASNGQTQDENQMCRGDYSKGASVNCQNNRPVSAVDTVGQRWNCSPTNDHSCDGLSAVAHMGLTASFGVLD</sequence>
<organism evidence="2 3">
    <name type="scientific">Rhizoctonia solani</name>
    <dbReference type="NCBI Taxonomy" id="456999"/>
    <lineage>
        <taxon>Eukaryota</taxon>
        <taxon>Fungi</taxon>
        <taxon>Dikarya</taxon>
        <taxon>Basidiomycota</taxon>
        <taxon>Agaricomycotina</taxon>
        <taxon>Agaricomycetes</taxon>
        <taxon>Cantharellales</taxon>
        <taxon>Ceratobasidiaceae</taxon>
        <taxon>Rhizoctonia</taxon>
    </lineage>
</organism>
<reference evidence="2 3" key="1">
    <citation type="submission" date="2015-07" db="EMBL/GenBank/DDBJ databases">
        <authorList>
            <person name="Noorani M."/>
        </authorList>
    </citation>
    <scope>NUCLEOTIDE SEQUENCE [LARGE SCALE GENOMIC DNA]</scope>
    <source>
        <strain evidence="2">BBA 69670</strain>
    </source>
</reference>